<sequence>MKLTFLLFGVFLQGVAIYIAFYSELTGNIYLATIVSVLSICCLTAIRSLIAPVCILAGILVGLSLSHNELDLQTLTFLEKQVQPVVQAKYEAIQEVWNASVRLEYTPAEDSAHLADVSSAEVSVKAAE</sequence>
<proteinExistence type="predicted"/>
<accession>A0A1Q9G6Z1</accession>
<keyword evidence="1" id="KW-1133">Transmembrane helix</keyword>
<dbReference type="EMBL" id="MJIL01000099">
    <property type="protein sequence ID" value="OLQ70090.1"/>
    <property type="molecule type" value="Genomic_DNA"/>
</dbReference>
<protein>
    <submittedName>
        <fullName evidence="2">Uncharacterized protein</fullName>
    </submittedName>
</protein>
<evidence type="ECO:0000313" key="2">
    <source>
        <dbReference type="EMBL" id="OLQ70090.1"/>
    </source>
</evidence>
<keyword evidence="1" id="KW-0812">Transmembrane</keyword>
<organism evidence="2 3">
    <name type="scientific">Photobacterium proteolyticum</name>
    <dbReference type="NCBI Taxonomy" id="1903952"/>
    <lineage>
        <taxon>Bacteria</taxon>
        <taxon>Pseudomonadati</taxon>
        <taxon>Pseudomonadota</taxon>
        <taxon>Gammaproteobacteria</taxon>
        <taxon>Vibrionales</taxon>
        <taxon>Vibrionaceae</taxon>
        <taxon>Photobacterium</taxon>
    </lineage>
</organism>
<dbReference type="OrthoDB" id="5818423at2"/>
<reference evidence="2 3" key="1">
    <citation type="submission" date="2016-09" db="EMBL/GenBank/DDBJ databases">
        <title>Photobacterium proteolyticum sp. nov. a protease producing bacterium isolated from ocean sediments of Laizhou Bay.</title>
        <authorList>
            <person name="Li Y."/>
        </authorList>
    </citation>
    <scope>NUCLEOTIDE SEQUENCE [LARGE SCALE GENOMIC DNA]</scope>
    <source>
        <strain evidence="2 3">13-12</strain>
    </source>
</reference>
<dbReference type="AlphaFoldDB" id="A0A1Q9G6Z1"/>
<dbReference type="RefSeq" id="WP_075768089.1">
    <property type="nucleotide sequence ID" value="NZ_MJIL01000099.1"/>
</dbReference>
<evidence type="ECO:0000256" key="1">
    <source>
        <dbReference type="SAM" id="Phobius"/>
    </source>
</evidence>
<keyword evidence="3" id="KW-1185">Reference proteome</keyword>
<gene>
    <name evidence="2" type="ORF">BIT28_11200</name>
</gene>
<keyword evidence="1" id="KW-0472">Membrane</keyword>
<comment type="caution">
    <text evidence="2">The sequence shown here is derived from an EMBL/GenBank/DDBJ whole genome shotgun (WGS) entry which is preliminary data.</text>
</comment>
<name>A0A1Q9G6Z1_9GAMM</name>
<feature type="transmembrane region" description="Helical" evidence="1">
    <location>
        <begin position="32"/>
        <end position="65"/>
    </location>
</feature>
<evidence type="ECO:0000313" key="3">
    <source>
        <dbReference type="Proteomes" id="UP000186905"/>
    </source>
</evidence>
<dbReference type="Proteomes" id="UP000186905">
    <property type="component" value="Unassembled WGS sequence"/>
</dbReference>